<organism evidence="1 2">
    <name type="scientific">Thalassiosira oceanica</name>
    <name type="common">Marine diatom</name>
    <dbReference type="NCBI Taxonomy" id="159749"/>
    <lineage>
        <taxon>Eukaryota</taxon>
        <taxon>Sar</taxon>
        <taxon>Stramenopiles</taxon>
        <taxon>Ochrophyta</taxon>
        <taxon>Bacillariophyta</taxon>
        <taxon>Coscinodiscophyceae</taxon>
        <taxon>Thalassiosirophycidae</taxon>
        <taxon>Thalassiosirales</taxon>
        <taxon>Thalassiosiraceae</taxon>
        <taxon>Thalassiosira</taxon>
    </lineage>
</organism>
<dbReference type="EMBL" id="AGNL01015872">
    <property type="protein sequence ID" value="EJK65406.1"/>
    <property type="molecule type" value="Genomic_DNA"/>
</dbReference>
<comment type="caution">
    <text evidence="1">The sequence shown here is derived from an EMBL/GenBank/DDBJ whole genome shotgun (WGS) entry which is preliminary data.</text>
</comment>
<gene>
    <name evidence="1" type="ORF">THAOC_13734</name>
</gene>
<dbReference type="Proteomes" id="UP000266841">
    <property type="component" value="Unassembled WGS sequence"/>
</dbReference>
<name>K0SWP2_THAOC</name>
<reference evidence="1 2" key="1">
    <citation type="journal article" date="2012" name="Genome Biol.">
        <title>Genome and low-iron response of an oceanic diatom adapted to chronic iron limitation.</title>
        <authorList>
            <person name="Lommer M."/>
            <person name="Specht M."/>
            <person name="Roy A.S."/>
            <person name="Kraemer L."/>
            <person name="Andreson R."/>
            <person name="Gutowska M.A."/>
            <person name="Wolf J."/>
            <person name="Bergner S.V."/>
            <person name="Schilhabel M.B."/>
            <person name="Klostermeier U.C."/>
            <person name="Beiko R.G."/>
            <person name="Rosenstiel P."/>
            <person name="Hippler M."/>
            <person name="Laroche J."/>
        </authorList>
    </citation>
    <scope>NUCLEOTIDE SEQUENCE [LARGE SCALE GENOMIC DNA]</scope>
    <source>
        <strain evidence="1 2">CCMP1005</strain>
    </source>
</reference>
<evidence type="ECO:0000313" key="2">
    <source>
        <dbReference type="Proteomes" id="UP000266841"/>
    </source>
</evidence>
<dbReference type="AlphaFoldDB" id="K0SWP2"/>
<evidence type="ECO:0000313" key="1">
    <source>
        <dbReference type="EMBL" id="EJK65406.1"/>
    </source>
</evidence>
<proteinExistence type="predicted"/>
<keyword evidence="2" id="KW-1185">Reference proteome</keyword>
<evidence type="ECO:0008006" key="3">
    <source>
        <dbReference type="Google" id="ProtNLM"/>
    </source>
</evidence>
<sequence>VISKVDLGVVDGARERLERILEAEGGPADGFIELSIKEGQGVEDLRDEVMRMLGEVRVVLDAMAAMDERSARTV</sequence>
<accession>K0SWP2</accession>
<protein>
    <recommendedName>
        <fullName evidence="3">Tr-type G domain-containing protein</fullName>
    </recommendedName>
</protein>
<feature type="non-terminal residue" evidence="1">
    <location>
        <position position="1"/>
    </location>
</feature>